<dbReference type="EMBL" id="BAAADS010000003">
    <property type="protein sequence ID" value="GAA0593832.1"/>
    <property type="molecule type" value="Genomic_DNA"/>
</dbReference>
<gene>
    <name evidence="2" type="ORF">GCM10009001_07530</name>
</gene>
<dbReference type="SUPFAM" id="SSF46785">
    <property type="entry name" value="Winged helix' DNA-binding domain"/>
    <property type="match status" value="1"/>
</dbReference>
<comment type="caution">
    <text evidence="2">The sequence shown here is derived from an EMBL/GenBank/DDBJ whole genome shotgun (WGS) entry which is preliminary data.</text>
</comment>
<name>A0ABN1FMC3_9BACI</name>
<dbReference type="PANTHER" id="PTHR33169">
    <property type="entry name" value="PADR-FAMILY TRANSCRIPTIONAL REGULATOR"/>
    <property type="match status" value="1"/>
</dbReference>
<organism evidence="2 3">
    <name type="scientific">Virgibacillus siamensis</name>
    <dbReference type="NCBI Taxonomy" id="480071"/>
    <lineage>
        <taxon>Bacteria</taxon>
        <taxon>Bacillati</taxon>
        <taxon>Bacillota</taxon>
        <taxon>Bacilli</taxon>
        <taxon>Bacillales</taxon>
        <taxon>Bacillaceae</taxon>
        <taxon>Virgibacillus</taxon>
    </lineage>
</organism>
<dbReference type="Pfam" id="PF03551">
    <property type="entry name" value="PadR"/>
    <property type="match status" value="1"/>
</dbReference>
<dbReference type="InterPro" id="IPR005149">
    <property type="entry name" value="Tscrpt_reg_PadR_N"/>
</dbReference>
<feature type="domain" description="Transcription regulator PadR N-terminal" evidence="1">
    <location>
        <begin position="25"/>
        <end position="87"/>
    </location>
</feature>
<protein>
    <submittedName>
        <fullName evidence="2">PadR family transcriptional regulator</fullName>
    </submittedName>
</protein>
<reference evidence="2 3" key="1">
    <citation type="journal article" date="2019" name="Int. J. Syst. Evol. Microbiol.">
        <title>The Global Catalogue of Microorganisms (GCM) 10K type strain sequencing project: providing services to taxonomists for standard genome sequencing and annotation.</title>
        <authorList>
            <consortium name="The Broad Institute Genomics Platform"/>
            <consortium name="The Broad Institute Genome Sequencing Center for Infectious Disease"/>
            <person name="Wu L."/>
            <person name="Ma J."/>
        </authorList>
    </citation>
    <scope>NUCLEOTIDE SEQUENCE [LARGE SCALE GENOMIC DNA]</scope>
    <source>
        <strain evidence="2 3">JCM 15395</strain>
    </source>
</reference>
<accession>A0ABN1FMC3</accession>
<dbReference type="PANTHER" id="PTHR33169:SF13">
    <property type="entry name" value="PADR-FAMILY TRANSCRIPTIONAL REGULATOR"/>
    <property type="match status" value="1"/>
</dbReference>
<proteinExistence type="predicted"/>
<dbReference type="RefSeq" id="WP_343810421.1">
    <property type="nucleotide sequence ID" value="NZ_BAAADS010000003.1"/>
</dbReference>
<dbReference type="InterPro" id="IPR036388">
    <property type="entry name" value="WH-like_DNA-bd_sf"/>
</dbReference>
<dbReference type="Gene3D" id="1.10.10.10">
    <property type="entry name" value="Winged helix-like DNA-binding domain superfamily/Winged helix DNA-binding domain"/>
    <property type="match status" value="1"/>
</dbReference>
<evidence type="ECO:0000313" key="3">
    <source>
        <dbReference type="Proteomes" id="UP001500866"/>
    </source>
</evidence>
<dbReference type="InterPro" id="IPR036390">
    <property type="entry name" value="WH_DNA-bd_sf"/>
</dbReference>
<sequence>MARNRSLDMGELTDTLYYILLSLVAPRHGYLIMKNIETITDGEFEIGPASLYSSIQKLESAGLIERVDIDDQKRKTYQATDKGIQLLKMDVQRRRVMVRHAEEILKLEGYY</sequence>
<evidence type="ECO:0000259" key="1">
    <source>
        <dbReference type="Pfam" id="PF03551"/>
    </source>
</evidence>
<evidence type="ECO:0000313" key="2">
    <source>
        <dbReference type="EMBL" id="GAA0593832.1"/>
    </source>
</evidence>
<keyword evidence="3" id="KW-1185">Reference proteome</keyword>
<dbReference type="InterPro" id="IPR052509">
    <property type="entry name" value="Metal_resp_DNA-bind_regulator"/>
</dbReference>
<dbReference type="Proteomes" id="UP001500866">
    <property type="component" value="Unassembled WGS sequence"/>
</dbReference>